<gene>
    <name evidence="2" type="ORF">AKJ41_02545</name>
</gene>
<reference evidence="2 3" key="1">
    <citation type="journal article" date="2016" name="Sci. Rep.">
        <title>Metabolic traits of an uncultured archaeal lineage -MSBL1- from brine pools of the Red Sea.</title>
        <authorList>
            <person name="Mwirichia R."/>
            <person name="Alam I."/>
            <person name="Rashid M."/>
            <person name="Vinu M."/>
            <person name="Ba-Alawi W."/>
            <person name="Anthony Kamau A."/>
            <person name="Kamanda Ngugi D."/>
            <person name="Goker M."/>
            <person name="Klenk H.P."/>
            <person name="Bajic V."/>
            <person name="Stingl U."/>
        </authorList>
    </citation>
    <scope>NUCLEOTIDE SEQUENCE [LARGE SCALE GENOMIC DNA]</scope>
    <source>
        <strain evidence="2">SCGC-AAA259O05</strain>
    </source>
</reference>
<keyword evidence="1" id="KW-0812">Transmembrane</keyword>
<organism evidence="2 3">
    <name type="scientific">candidate division MSBL1 archaeon SCGC-AAA259O05</name>
    <dbReference type="NCBI Taxonomy" id="1698271"/>
    <lineage>
        <taxon>Archaea</taxon>
        <taxon>Methanobacteriati</taxon>
        <taxon>Methanobacteriota</taxon>
        <taxon>candidate division MSBL1</taxon>
    </lineage>
</organism>
<comment type="caution">
    <text evidence="2">The sequence shown here is derived from an EMBL/GenBank/DDBJ whole genome shotgun (WGS) entry which is preliminary data.</text>
</comment>
<protein>
    <submittedName>
        <fullName evidence="2">Uncharacterized protein</fullName>
    </submittedName>
</protein>
<dbReference type="EMBL" id="LHXV01000024">
    <property type="protein sequence ID" value="KXB01139.1"/>
    <property type="molecule type" value="Genomic_DNA"/>
</dbReference>
<dbReference type="Proteomes" id="UP000070344">
    <property type="component" value="Unassembled WGS sequence"/>
</dbReference>
<evidence type="ECO:0000313" key="3">
    <source>
        <dbReference type="Proteomes" id="UP000070344"/>
    </source>
</evidence>
<accession>A0A133V3X8</accession>
<evidence type="ECO:0000256" key="1">
    <source>
        <dbReference type="SAM" id="Phobius"/>
    </source>
</evidence>
<dbReference type="AlphaFoldDB" id="A0A133V3X8"/>
<evidence type="ECO:0000313" key="2">
    <source>
        <dbReference type="EMBL" id="KXB01139.1"/>
    </source>
</evidence>
<proteinExistence type="predicted"/>
<keyword evidence="3" id="KW-1185">Reference proteome</keyword>
<name>A0A133V3X8_9EURY</name>
<feature type="transmembrane region" description="Helical" evidence="1">
    <location>
        <begin position="318"/>
        <end position="340"/>
    </location>
</feature>
<keyword evidence="1" id="KW-0472">Membrane</keyword>
<keyword evidence="1" id="KW-1133">Transmembrane helix</keyword>
<sequence>MKFLKYCLICSVLAVLMVSTGFVSAKNPVDEEFDADVSWSESDGLQISLKSVRESSTDLPLKSAEIEGELSSPDERTIKFEGELTGVVSESGMEYLSEKEVMGQSLVDLLPLAQGLPELVEEAVFDAWENRSVGKISLARSGMEMLLPHLPDKLPGLKLRSFDLSELAWDDGRLGLKLGAELVRTGYRISGPDKVRVSGRLRREGGETVKEVEFTFAPRGGNWDFVVPYAPAVYGMDRSGLEESLRNTRVEVSLGSAKVGVGKVPEGYRRKNSTYVWGGGDGDRALASLITGEGDYSVKVPETEGNQEGGSGSGGNHAFFLVVGVLGLVVLSIPVVWYLAHGG</sequence>